<dbReference type="InParanoid" id="T0RYU4"/>
<dbReference type="CDD" id="cd01100">
    <property type="entry name" value="APPLE_Factor_XI_like"/>
    <property type="match status" value="3"/>
</dbReference>
<dbReference type="AlphaFoldDB" id="T0RYU4"/>
<evidence type="ECO:0000256" key="1">
    <source>
        <dbReference type="ARBA" id="ARBA00006066"/>
    </source>
</evidence>
<dbReference type="Gene3D" id="3.50.4.10">
    <property type="entry name" value="Hepatocyte Growth Factor"/>
    <property type="match status" value="4"/>
</dbReference>
<feature type="compositionally biased region" description="Pro residues" evidence="5">
    <location>
        <begin position="341"/>
        <end position="351"/>
    </location>
</feature>
<dbReference type="PANTHER" id="PTHR33946">
    <property type="match status" value="1"/>
</dbReference>
<feature type="signal peptide" evidence="6">
    <location>
        <begin position="1"/>
        <end position="35"/>
    </location>
</feature>
<dbReference type="GeneID" id="19945536"/>
<dbReference type="InterPro" id="IPR003609">
    <property type="entry name" value="Pan_app"/>
</dbReference>
<feature type="domain" description="Apple" evidence="7">
    <location>
        <begin position="274"/>
        <end position="339"/>
    </location>
</feature>
<evidence type="ECO:0000313" key="8">
    <source>
        <dbReference type="EMBL" id="EQC37783.1"/>
    </source>
</evidence>
<dbReference type="OrthoDB" id="75008at2759"/>
<evidence type="ECO:0000256" key="3">
    <source>
        <dbReference type="ARBA" id="ARBA00022737"/>
    </source>
</evidence>
<dbReference type="Pfam" id="PF02585">
    <property type="entry name" value="PIG-L"/>
    <property type="match status" value="1"/>
</dbReference>
<protein>
    <recommendedName>
        <fullName evidence="2">N-acetylglucosaminylphosphatidylinositol deacetylase</fullName>
        <ecNumber evidence="2">3.5.1.89</ecNumber>
    </recommendedName>
</protein>
<comment type="similarity">
    <text evidence="1">Belongs to the PIGL family.</text>
</comment>
<dbReference type="GO" id="GO:0000225">
    <property type="term" value="F:N-acetylglucosaminylphosphatidylinositol deacetylase activity"/>
    <property type="evidence" value="ECO:0007669"/>
    <property type="project" value="UniProtKB-EC"/>
</dbReference>
<keyword evidence="3" id="KW-0677">Repeat</keyword>
<evidence type="ECO:0000313" key="9">
    <source>
        <dbReference type="Proteomes" id="UP000030762"/>
    </source>
</evidence>
<dbReference type="InterPro" id="IPR000177">
    <property type="entry name" value="Apple"/>
</dbReference>
<dbReference type="InterPro" id="IPR024078">
    <property type="entry name" value="LmbE-like_dom_sf"/>
</dbReference>
<dbReference type="PANTHER" id="PTHR33946:SF4">
    <property type="entry name" value="COAGULATION FACTOR XI"/>
    <property type="match status" value="1"/>
</dbReference>
<feature type="domain" description="Apple" evidence="7">
    <location>
        <begin position="195"/>
        <end position="271"/>
    </location>
</feature>
<keyword evidence="9" id="KW-1185">Reference proteome</keyword>
<dbReference type="EMBL" id="JH767143">
    <property type="protein sequence ID" value="EQC37783.1"/>
    <property type="molecule type" value="Genomic_DNA"/>
</dbReference>
<accession>T0RYU4</accession>
<evidence type="ECO:0000256" key="6">
    <source>
        <dbReference type="SAM" id="SignalP"/>
    </source>
</evidence>
<dbReference type="SMART" id="SM00223">
    <property type="entry name" value="APPLE"/>
    <property type="match status" value="4"/>
</dbReference>
<feature type="compositionally biased region" description="Polar residues" evidence="5">
    <location>
        <begin position="320"/>
        <end position="335"/>
    </location>
</feature>
<evidence type="ECO:0000256" key="5">
    <source>
        <dbReference type="SAM" id="MobiDB-lite"/>
    </source>
</evidence>
<reference evidence="8 9" key="1">
    <citation type="submission" date="2012-04" db="EMBL/GenBank/DDBJ databases">
        <title>The Genome Sequence of Saprolegnia declina VS20.</title>
        <authorList>
            <consortium name="The Broad Institute Genome Sequencing Platform"/>
            <person name="Russ C."/>
            <person name="Nusbaum C."/>
            <person name="Tyler B."/>
            <person name="van West P."/>
            <person name="Dieguez-Uribeondo J."/>
            <person name="de Bruijn I."/>
            <person name="Tripathy S."/>
            <person name="Jiang R."/>
            <person name="Young S.K."/>
            <person name="Zeng Q."/>
            <person name="Gargeya S."/>
            <person name="Fitzgerald M."/>
            <person name="Haas B."/>
            <person name="Abouelleil A."/>
            <person name="Alvarado L."/>
            <person name="Arachchi H.M."/>
            <person name="Berlin A."/>
            <person name="Chapman S.B."/>
            <person name="Goldberg J."/>
            <person name="Griggs A."/>
            <person name="Gujja S."/>
            <person name="Hansen M."/>
            <person name="Howarth C."/>
            <person name="Imamovic A."/>
            <person name="Larimer J."/>
            <person name="McCowen C."/>
            <person name="Montmayeur A."/>
            <person name="Murphy C."/>
            <person name="Neiman D."/>
            <person name="Pearson M."/>
            <person name="Priest M."/>
            <person name="Roberts A."/>
            <person name="Saif S."/>
            <person name="Shea T."/>
            <person name="Sisk P."/>
            <person name="Sykes S."/>
            <person name="Wortman J."/>
            <person name="Nusbaum C."/>
            <person name="Birren B."/>
        </authorList>
    </citation>
    <scope>NUCLEOTIDE SEQUENCE [LARGE SCALE GENOMIC DNA]</scope>
    <source>
        <strain evidence="8 9">VS20</strain>
    </source>
</reference>
<evidence type="ECO:0000259" key="7">
    <source>
        <dbReference type="SMART" id="SM00223"/>
    </source>
</evidence>
<dbReference type="SUPFAM" id="SSF102588">
    <property type="entry name" value="LmbE-like"/>
    <property type="match status" value="1"/>
</dbReference>
<dbReference type="InterPro" id="IPR003737">
    <property type="entry name" value="GlcNAc_PI_deacetylase-related"/>
</dbReference>
<dbReference type="Gene3D" id="3.40.50.10320">
    <property type="entry name" value="LmbE-like"/>
    <property type="match status" value="1"/>
</dbReference>
<evidence type="ECO:0000256" key="4">
    <source>
        <dbReference type="ARBA" id="ARBA00023157"/>
    </source>
</evidence>
<dbReference type="RefSeq" id="XP_008608716.1">
    <property type="nucleotide sequence ID" value="XM_008610494.1"/>
</dbReference>
<dbReference type="EC" id="3.5.1.89" evidence="2"/>
<dbReference type="GO" id="GO:0006508">
    <property type="term" value="P:proteolysis"/>
    <property type="evidence" value="ECO:0007669"/>
    <property type="project" value="InterPro"/>
</dbReference>
<dbReference type="OMA" id="WLETSAY"/>
<dbReference type="VEuPathDB" id="FungiDB:SDRG_04809"/>
<feature type="region of interest" description="Disordered" evidence="5">
    <location>
        <begin position="320"/>
        <end position="355"/>
    </location>
</feature>
<proteinExistence type="inferred from homology"/>
<dbReference type="SUPFAM" id="SSF57414">
    <property type="entry name" value="Hairpin loop containing domain-like"/>
    <property type="match status" value="1"/>
</dbReference>
<feature type="domain" description="Apple" evidence="7">
    <location>
        <begin position="120"/>
        <end position="190"/>
    </location>
</feature>
<keyword evidence="4" id="KW-1015">Disulfide bond</keyword>
<gene>
    <name evidence="8" type="ORF">SDRG_04809</name>
</gene>
<keyword evidence="6" id="KW-0732">Signal</keyword>
<feature type="chain" id="PRO_5004571780" description="N-acetylglucosaminylphosphatidylinositol deacetylase" evidence="6">
    <location>
        <begin position="36"/>
        <end position="959"/>
    </location>
</feature>
<sequence length="959" mass="102992">MPARSSPLAQSAIYVRLGMRRFLLPLLLLAAAVSGQHNASMSSSVCTPIELDVDYSGNDIKATTRTNPEDCCADCAATPGCVVYVWNGASTCYLKHTIGWQGPAPGARAAKNPGPSSPFCSPVLENTEYLGVDMSWSLQRRAEDCCDDCRKTPGCQAFMWTPEDNGRCYLRRLVGDPTPRAGARSALVNKVAAVCTVEKDVDYFGNDIVSIPRDSADACCAECDATPNCVVYVWSTYTGRGVCNLKHTKGLTSVAPGAIAGSKGTTGTGSCSAPEPDVAYDGTQLATTSHVLSSACCQDCADTPGCTFYVWSSGVCSLRNNQGKKVSAPGSSSGSLRMPSTSPPPPQPPGPTKVQTQIFGEYPLPRIAYSVLPQARWLETSAYKAFLEAFERIMTNETLQAQHAGMPHELLLAASAHVRYFPRVRSAGECALVASTYGFSYFTFVAASQLCMAHTFAPSASAPATTWMRNQDGNFLQFAPQEFPTTLVRTVPAPTLGACQAACTDNCAGVGYTVESGVCAVVVPVAHVDADTDVVAGWVQNPHTWAETLNGFQYVTMTDRDVGDEIYKRVLATNIPSVVACAALVAAQADAAVNVLFLYDEPTQTCCTVPTTTSPLRSIQFVNYPTSPISIGRRVLRGLASTLVVPALSYDDCHRQCLPSASNCFASSYYTEKCTLYTALYRPRSTLGVLSPKASLPVAPPTRTSSALFLTAHQDDHELFVSGQVAKAVADPDTAVAFIYMTAGDAGSTNGWYEAREAGTLAATRVWVQAAGRFDPVQRTSFVTVLGHVITKVEIGNVAHYFLRLPEFGTIDLSKYGTPVSPMNRPQEVYATEADVQAVLLAIVKMEAKGRATLHSQQYGQVDHFLHAMTGRLIASAVATDPTLSTCLSIAYYWGYQKWLDPVNLPDKLTIELQRRAWLALSSTASRLYPSMSPWLDHVSVLGREYVASSLVRTNLCPA</sequence>
<organism evidence="8 9">
    <name type="scientific">Saprolegnia diclina (strain VS20)</name>
    <dbReference type="NCBI Taxonomy" id="1156394"/>
    <lineage>
        <taxon>Eukaryota</taxon>
        <taxon>Sar</taxon>
        <taxon>Stramenopiles</taxon>
        <taxon>Oomycota</taxon>
        <taxon>Saprolegniomycetes</taxon>
        <taxon>Saprolegniales</taxon>
        <taxon>Saprolegniaceae</taxon>
        <taxon>Saprolegnia</taxon>
    </lineage>
</organism>
<evidence type="ECO:0000256" key="2">
    <source>
        <dbReference type="ARBA" id="ARBA00012176"/>
    </source>
</evidence>
<name>T0RYU4_SAPDV</name>
<dbReference type="Proteomes" id="UP000030762">
    <property type="component" value="Unassembled WGS sequence"/>
</dbReference>
<feature type="domain" description="Apple" evidence="7">
    <location>
        <begin position="46"/>
        <end position="106"/>
    </location>
</feature>
<dbReference type="GO" id="GO:0005576">
    <property type="term" value="C:extracellular region"/>
    <property type="evidence" value="ECO:0007669"/>
    <property type="project" value="InterPro"/>
</dbReference>
<dbReference type="Pfam" id="PF14295">
    <property type="entry name" value="PAN_4"/>
    <property type="match status" value="4"/>
</dbReference>